<gene>
    <name evidence="2" type="ORF">NFX39_01525</name>
</gene>
<evidence type="ECO:0000256" key="1">
    <source>
        <dbReference type="SAM" id="Phobius"/>
    </source>
</evidence>
<keyword evidence="1" id="KW-1133">Transmembrane helix</keyword>
<reference evidence="2 3" key="1">
    <citation type="submission" date="2022-06" db="EMBL/GenBank/DDBJ databases">
        <title>Fructobacillus taiwanensis sp. nov., isolated from the honeybee.</title>
        <authorList>
            <person name="Chen Y.-S."/>
            <person name="Wang L.-T."/>
            <person name="Lee Y.-S."/>
            <person name="Chang Y.-C."/>
            <person name="Wu H.-C."/>
            <person name="Liao C.-Y."/>
            <person name="Chen W.-H."/>
            <person name="Deng J.-N."/>
            <person name="Wang Y.-H."/>
        </authorList>
    </citation>
    <scope>NUCLEOTIDE SEQUENCE [LARGE SCALE GENOMIC DNA]</scope>
    <source>
        <strain evidence="2 3">W13</strain>
    </source>
</reference>
<keyword evidence="1" id="KW-0472">Membrane</keyword>
<keyword evidence="3" id="KW-1185">Reference proteome</keyword>
<dbReference type="Gene3D" id="6.10.250.40">
    <property type="match status" value="1"/>
</dbReference>
<accession>A0ABT0ZP57</accession>
<dbReference type="Proteomes" id="UP001523234">
    <property type="component" value="Unassembled WGS sequence"/>
</dbReference>
<name>A0ABT0ZP57_9LACO</name>
<evidence type="ECO:0000313" key="2">
    <source>
        <dbReference type="EMBL" id="MCO0831775.1"/>
    </source>
</evidence>
<sequence>MTTAQLTDYVTHSEFKDFAHKSELAHEKISGEISDLRKDIGVQNTKIDAQNVKIDAFTDKIDAQNVKIDAITDKIDAQNDKIDAITEKVSADIKLLGKELEVTLHKSVIHHTLWLVGTLLATIGLFWFNR</sequence>
<organism evidence="2 3">
    <name type="scientific">Fructobacillus apis</name>
    <dbReference type="NCBI Taxonomy" id="2935017"/>
    <lineage>
        <taxon>Bacteria</taxon>
        <taxon>Bacillati</taxon>
        <taxon>Bacillota</taxon>
        <taxon>Bacilli</taxon>
        <taxon>Lactobacillales</taxon>
        <taxon>Lactobacillaceae</taxon>
        <taxon>Fructobacillus</taxon>
    </lineage>
</organism>
<dbReference type="RefSeq" id="WP_252442343.1">
    <property type="nucleotide sequence ID" value="NZ_JAMWYK010000001.1"/>
</dbReference>
<protein>
    <submittedName>
        <fullName evidence="2">DUF16 domain-containing protein</fullName>
    </submittedName>
</protein>
<evidence type="ECO:0000313" key="3">
    <source>
        <dbReference type="Proteomes" id="UP001523234"/>
    </source>
</evidence>
<dbReference type="EMBL" id="JAMWYK010000001">
    <property type="protein sequence ID" value="MCO0831775.1"/>
    <property type="molecule type" value="Genomic_DNA"/>
</dbReference>
<feature type="transmembrane region" description="Helical" evidence="1">
    <location>
        <begin position="108"/>
        <end position="128"/>
    </location>
</feature>
<proteinExistence type="predicted"/>
<keyword evidence="1" id="KW-0812">Transmembrane</keyword>
<dbReference type="SUPFAM" id="SSF144266">
    <property type="entry name" value="MPN010-like"/>
    <property type="match status" value="1"/>
</dbReference>
<comment type="caution">
    <text evidence="2">The sequence shown here is derived from an EMBL/GenBank/DDBJ whole genome shotgun (WGS) entry which is preliminary data.</text>
</comment>